<comment type="caution">
    <text evidence="1">The sequence shown here is derived from an EMBL/GenBank/DDBJ whole genome shotgun (WGS) entry which is preliminary data.</text>
</comment>
<keyword evidence="2" id="KW-1185">Reference proteome</keyword>
<sequence length="604" mass="65981">MSLARMPSKNQGRVGVKRSLGGTLNTASNQQISSITITARVNGSSQDSSLMLLDSLPSIDTSLRSPTPDFDMSSLQTPPVNRSARSTPAANASAYPPPPGEAISSPNNESIPFVPAVPATSPPEHPPTSGSDDTVAPPIQPAASHDSTRSRPVSRSGAFVTPKGATRTSHDVEPLQYSGGSMSSRRRFREDWDFDPNADHPTLGDYERYWRNEARPDRYTSRRYPPPSFMNRRRVVAPHDSDEEYYYSDDARFGKDPFETTRGRRLTDEEMGFQSSHPAPRHRPSTLNLNGVNLSSGKLDWNNLTPQEKKQVMRLPLTQWMNSDFKNHFVASLGELIGTTMFLFFAFAGTEVANIQSDTTSNTTTGESTGFSVATLLYISIIFGFSLMVNVWVFFRISGGLFNPAVTIAMVMVKAISITRAVCLFVSQILGAMLASVMVLYLFPEAFNVRTTLGGGASLVQGVFIEAILTAELVFTIFMLAKEKHRATFIAPVGIGLALFIAEMVGVQFTGGSLNPARSFGPCVVTKTFDSEHWIYWVGPFVGSLIAVCFYWFIKTLEYEMANPGADGDDANDPTKNPEKRAEMKAAKPATVAFGIGKSPSIRS</sequence>
<dbReference type="EMBL" id="JANRMS010003403">
    <property type="protein sequence ID" value="KAJ3518531.1"/>
    <property type="molecule type" value="Genomic_DNA"/>
</dbReference>
<reference evidence="1" key="1">
    <citation type="submission" date="2022-08" db="EMBL/GenBank/DDBJ databases">
        <title>Genome Sequence of Fusarium decemcellulare.</title>
        <authorList>
            <person name="Buettner E."/>
        </authorList>
    </citation>
    <scope>NUCLEOTIDE SEQUENCE</scope>
    <source>
        <strain evidence="1">Babe19</strain>
    </source>
</reference>
<evidence type="ECO:0000313" key="1">
    <source>
        <dbReference type="EMBL" id="KAJ3518531.1"/>
    </source>
</evidence>
<evidence type="ECO:0000313" key="2">
    <source>
        <dbReference type="Proteomes" id="UP001148629"/>
    </source>
</evidence>
<organism evidence="1 2">
    <name type="scientific">Fusarium decemcellulare</name>
    <dbReference type="NCBI Taxonomy" id="57161"/>
    <lineage>
        <taxon>Eukaryota</taxon>
        <taxon>Fungi</taxon>
        <taxon>Dikarya</taxon>
        <taxon>Ascomycota</taxon>
        <taxon>Pezizomycotina</taxon>
        <taxon>Sordariomycetes</taxon>
        <taxon>Hypocreomycetidae</taxon>
        <taxon>Hypocreales</taxon>
        <taxon>Nectriaceae</taxon>
        <taxon>Fusarium</taxon>
        <taxon>Fusarium decemcellulare species complex</taxon>
    </lineage>
</organism>
<accession>A0ACC1RH20</accession>
<gene>
    <name evidence="1" type="ORF">NM208_g14485</name>
</gene>
<name>A0ACC1RH20_9HYPO</name>
<proteinExistence type="predicted"/>
<dbReference type="Proteomes" id="UP001148629">
    <property type="component" value="Unassembled WGS sequence"/>
</dbReference>
<protein>
    <submittedName>
        <fullName evidence="1">Uncharacterized protein</fullName>
    </submittedName>
</protein>